<dbReference type="PANTHER" id="PTHR12697">
    <property type="entry name" value="PBS LYASE HEAT-LIKE PROTEIN"/>
    <property type="match status" value="1"/>
</dbReference>
<feature type="region of interest" description="Disordered" evidence="2">
    <location>
        <begin position="53"/>
        <end position="93"/>
    </location>
</feature>
<dbReference type="EMBL" id="FYEK01000015">
    <property type="protein sequence ID" value="SNB61526.1"/>
    <property type="molecule type" value="Genomic_DNA"/>
</dbReference>
<dbReference type="Gene3D" id="1.25.10.10">
    <property type="entry name" value="Leucine-rich Repeat Variant"/>
    <property type="match status" value="1"/>
</dbReference>
<dbReference type="InterPro" id="IPR011989">
    <property type="entry name" value="ARM-like"/>
</dbReference>
<dbReference type="PROSITE" id="PS50077">
    <property type="entry name" value="HEAT_REPEAT"/>
    <property type="match status" value="3"/>
</dbReference>
<feature type="compositionally biased region" description="Pro residues" evidence="2">
    <location>
        <begin position="82"/>
        <end position="93"/>
    </location>
</feature>
<dbReference type="PROSITE" id="PS50176">
    <property type="entry name" value="ARM_REPEAT"/>
    <property type="match status" value="1"/>
</dbReference>
<protein>
    <submittedName>
        <fullName evidence="4">Predicted NTPase (NACHT family)</fullName>
    </submittedName>
</protein>
<evidence type="ECO:0000256" key="1">
    <source>
        <dbReference type="ARBA" id="ARBA00045876"/>
    </source>
</evidence>
<dbReference type="Pfam" id="PF13646">
    <property type="entry name" value="HEAT_2"/>
    <property type="match status" value="1"/>
</dbReference>
<dbReference type="InParanoid" id="A0A212QQ04"/>
<dbReference type="InterPro" id="IPR004155">
    <property type="entry name" value="PBS_lyase_HEAT"/>
</dbReference>
<accession>A0A212QQ04</accession>
<dbReference type="GO" id="GO:0016491">
    <property type="term" value="F:oxidoreductase activity"/>
    <property type="evidence" value="ECO:0007669"/>
    <property type="project" value="TreeGrafter"/>
</dbReference>
<dbReference type="InterPro" id="IPR016024">
    <property type="entry name" value="ARM-type_fold"/>
</dbReference>
<dbReference type="SMART" id="SM00185">
    <property type="entry name" value="ARM"/>
    <property type="match status" value="2"/>
</dbReference>
<dbReference type="SMART" id="SM00567">
    <property type="entry name" value="EZ_HEAT"/>
    <property type="match status" value="4"/>
</dbReference>
<gene>
    <name evidence="4" type="ORF">SAMN02746019_00003270</name>
</gene>
<evidence type="ECO:0000259" key="3">
    <source>
        <dbReference type="PROSITE" id="PS50837"/>
    </source>
</evidence>
<comment type="function">
    <text evidence="1">Catalyzes the hydroxylation of the N(6)-(4-aminobutyl)-L-lysine intermediate produced by deoxyhypusine synthase/DHPS on a critical lysine of the eukaryotic translation initiation factor 5A/eIF-5A. This is the second step of the post-translational modification of that lysine into an unusual amino acid residue named hypusine. Hypusination is unique to mature eIF-5A factor and is essential for its function.</text>
</comment>
<dbReference type="InterPro" id="IPR027417">
    <property type="entry name" value="P-loop_NTPase"/>
</dbReference>
<feature type="domain" description="NACHT" evidence="3">
    <location>
        <begin position="102"/>
        <end position="205"/>
    </location>
</feature>
<reference evidence="5" key="1">
    <citation type="submission" date="2017-06" db="EMBL/GenBank/DDBJ databases">
        <authorList>
            <person name="Varghese N."/>
            <person name="Submissions S."/>
        </authorList>
    </citation>
    <scope>NUCLEOTIDE SEQUENCE [LARGE SCALE GENOMIC DNA]</scope>
    <source>
        <strain evidence="5">JAD2</strain>
    </source>
</reference>
<evidence type="ECO:0000313" key="4">
    <source>
        <dbReference type="EMBL" id="SNB61526.1"/>
    </source>
</evidence>
<feature type="non-terminal residue" evidence="4">
    <location>
        <position position="656"/>
    </location>
</feature>
<dbReference type="SUPFAM" id="SSF52540">
    <property type="entry name" value="P-loop containing nucleoside triphosphate hydrolases"/>
    <property type="match status" value="1"/>
</dbReference>
<dbReference type="Pfam" id="PF03130">
    <property type="entry name" value="HEAT_PBS"/>
    <property type="match status" value="1"/>
</dbReference>
<evidence type="ECO:0000313" key="5">
    <source>
        <dbReference type="Proteomes" id="UP000197025"/>
    </source>
</evidence>
<dbReference type="PROSITE" id="PS50837">
    <property type="entry name" value="NACHT"/>
    <property type="match status" value="1"/>
</dbReference>
<dbReference type="InterPro" id="IPR007111">
    <property type="entry name" value="NACHT_NTPase"/>
</dbReference>
<dbReference type="InterPro" id="IPR021133">
    <property type="entry name" value="HEAT_type_2"/>
</dbReference>
<dbReference type="Proteomes" id="UP000197025">
    <property type="component" value="Unassembled WGS sequence"/>
</dbReference>
<name>A0A212QQ04_9CHLR</name>
<organism evidence="4 5">
    <name type="scientific">Thermoflexus hugenholtzii JAD2</name>
    <dbReference type="NCBI Taxonomy" id="877466"/>
    <lineage>
        <taxon>Bacteria</taxon>
        <taxon>Bacillati</taxon>
        <taxon>Chloroflexota</taxon>
        <taxon>Thermoflexia</taxon>
        <taxon>Thermoflexales</taxon>
        <taxon>Thermoflexaceae</taxon>
        <taxon>Thermoflexus</taxon>
    </lineage>
</organism>
<keyword evidence="5" id="KW-1185">Reference proteome</keyword>
<dbReference type="Gene3D" id="3.40.50.300">
    <property type="entry name" value="P-loop containing nucleotide triphosphate hydrolases"/>
    <property type="match status" value="1"/>
</dbReference>
<feature type="compositionally biased region" description="Basic and acidic residues" evidence="2">
    <location>
        <begin position="53"/>
        <end position="76"/>
    </location>
</feature>
<sequence length="656" mass="73992">MERGQGGMGAQSLNDLIARYRRAVAEEWRYLTVTVHGEERRLPLERVFFMLQARERPEPKGTEPPRPDLDPAELRFQHAGVPPSPQPPPPPVPLEEVLEKRENLALLGEPGAGKSTALRFIGLCFARAEENWHIARLRVQRPYVPILLNLQARAHPIAEKETLWDALRMEVREWLQCPEDEAEALLRAGQQDLGLLVLLDGLDEVPEGLRGAVRERIQRFADSGAGWVILASRPAGFQPLRGLREYTLKPFEHPEGEALPYLRGWLAALKPEWTDEEAEAQARRLLEQMRAHPALGRLLDNPLLLRLSAQHYAQTGEVARGRADLYRLWVEEAWERAKRRGAKEEEKPRFLQALQALAWHLHIGGGNEEADLREALQAFRVAQDDKEAAEGLRRLREQTGLLARLPEAEDGRVRYRYVFSHQTLREYFVALRLKEAWERDARRAWRFLRPRLHLPEWREPLALLVGSLPEAEALGLLRRILRARSPEERFLRRDLFLTAELAAESGYAKGIWEHLGPELRRALQDKDADVRRAAVQALEKMGPPVLPALLQALQDEDADVRRAAAEALGNIGDPPALPALTQALQDEDGGVRRAAAEVLEKMGPPALPALLRALQDEDAEVRRAAAEALGNIGDPPALPALTQALQDKDGMVRRVA</sequence>
<dbReference type="AlphaFoldDB" id="A0A212QQ04"/>
<dbReference type="SUPFAM" id="SSF48371">
    <property type="entry name" value="ARM repeat"/>
    <property type="match status" value="1"/>
</dbReference>
<dbReference type="PANTHER" id="PTHR12697:SF5">
    <property type="entry name" value="DEOXYHYPUSINE HYDROXYLASE"/>
    <property type="match status" value="1"/>
</dbReference>
<evidence type="ECO:0000256" key="2">
    <source>
        <dbReference type="SAM" id="MobiDB-lite"/>
    </source>
</evidence>
<dbReference type="InterPro" id="IPR000225">
    <property type="entry name" value="Armadillo"/>
</dbReference>
<proteinExistence type="predicted"/>